<evidence type="ECO:0000313" key="1">
    <source>
        <dbReference type="EMBL" id="GEM37426.1"/>
    </source>
</evidence>
<dbReference type="EMBL" id="BJXA01000009">
    <property type="protein sequence ID" value="GEM37426.1"/>
    <property type="molecule type" value="Genomic_DNA"/>
</dbReference>
<reference evidence="1 2" key="1">
    <citation type="submission" date="2019-07" db="EMBL/GenBank/DDBJ databases">
        <title>Whole genome shotgun sequence of Nocardia ninae NBRC 108245.</title>
        <authorList>
            <person name="Hosoyama A."/>
            <person name="Uohara A."/>
            <person name="Ohji S."/>
            <person name="Ichikawa N."/>
        </authorList>
    </citation>
    <scope>NUCLEOTIDE SEQUENCE [LARGE SCALE GENOMIC DNA]</scope>
    <source>
        <strain evidence="1 2">NBRC 108245</strain>
    </source>
</reference>
<keyword evidence="2" id="KW-1185">Reference proteome</keyword>
<dbReference type="Proteomes" id="UP000321424">
    <property type="component" value="Unassembled WGS sequence"/>
</dbReference>
<organism evidence="1 2">
    <name type="scientific">Nocardia ninae NBRC 108245</name>
    <dbReference type="NCBI Taxonomy" id="1210091"/>
    <lineage>
        <taxon>Bacteria</taxon>
        <taxon>Bacillati</taxon>
        <taxon>Actinomycetota</taxon>
        <taxon>Actinomycetes</taxon>
        <taxon>Mycobacteriales</taxon>
        <taxon>Nocardiaceae</taxon>
        <taxon>Nocardia</taxon>
    </lineage>
</organism>
<proteinExistence type="predicted"/>
<protein>
    <submittedName>
        <fullName evidence="1">Uncharacterized protein</fullName>
    </submittedName>
</protein>
<accession>A0A511MCD8</accession>
<sequence length="222" mass="24756">MVEVVGGRIVAVRRDARDWESAVTTSGNVDQTPAGAWTSRVWIETAESGGFAGQCRFVCRSTVVPRGDTVEWGPISRGDWQPPRLFLVETDQGVVTTRNYEDGFTLCRWLEVHASGLWALLNAPERSALAEVVDYGALRDLNLRLAFMRVIDAVEAAEVGSTEQYRQQNPWSVVGDPGHESLYLPDTDKRMMPIDGYVFDLACSYIENGGPDLRREGWWLSS</sequence>
<gene>
    <name evidence="1" type="ORF">NN4_19450</name>
</gene>
<comment type="caution">
    <text evidence="1">The sequence shown here is derived from an EMBL/GenBank/DDBJ whole genome shotgun (WGS) entry which is preliminary data.</text>
</comment>
<dbReference type="AlphaFoldDB" id="A0A511MCD8"/>
<name>A0A511MCD8_9NOCA</name>
<evidence type="ECO:0000313" key="2">
    <source>
        <dbReference type="Proteomes" id="UP000321424"/>
    </source>
</evidence>